<reference evidence="2 3" key="1">
    <citation type="submission" date="2015-09" db="EMBL/GenBank/DDBJ databases">
        <title>Trachymyrmex zeteki WGS genome.</title>
        <authorList>
            <person name="Nygaard S."/>
            <person name="Hu H."/>
            <person name="Boomsma J."/>
            <person name="Zhang G."/>
        </authorList>
    </citation>
    <scope>NUCLEOTIDE SEQUENCE [LARGE SCALE GENOMIC DNA]</scope>
    <source>
        <strain evidence="2">Tzet28-1</strain>
        <tissue evidence="2">Whole body</tissue>
    </source>
</reference>
<dbReference type="Proteomes" id="UP000075809">
    <property type="component" value="Unassembled WGS sequence"/>
</dbReference>
<evidence type="ECO:0000256" key="1">
    <source>
        <dbReference type="SAM" id="Phobius"/>
    </source>
</evidence>
<gene>
    <name evidence="2" type="ORF">ALC60_07365</name>
</gene>
<protein>
    <submittedName>
        <fullName evidence="2">Uncharacterized protein</fullName>
    </submittedName>
</protein>
<evidence type="ECO:0000313" key="3">
    <source>
        <dbReference type="Proteomes" id="UP000075809"/>
    </source>
</evidence>
<feature type="transmembrane region" description="Helical" evidence="1">
    <location>
        <begin position="169"/>
        <end position="191"/>
    </location>
</feature>
<dbReference type="PANTHER" id="PTHR31511:SF12">
    <property type="entry name" value="RHO TERMINATION FACTOR N-TERMINAL DOMAIN-CONTAINING PROTEIN"/>
    <property type="match status" value="1"/>
</dbReference>
<proteinExistence type="predicted"/>
<dbReference type="SUPFAM" id="SSF56672">
    <property type="entry name" value="DNA/RNA polymerases"/>
    <property type="match status" value="1"/>
</dbReference>
<sequence length="450" mass="53225">MENHERVEREQLEQCSQVANLAECLAWLQRCDECIERLEELCRAKRPRLAIGHRQCLVARIARLAGAKTQLERCFVHVGGEYASKDNRSLIWREIDTAFESRVLTGAVINDIQKFENFNNVSINVYGIEDKQILPLRLTGNKKEKHVNMLYLQDPRDDSIGHFALIKNLYYNVLKITITILVIISTFFFLFQMSALFQYERKVGDPQQRLREDDKWLEFGNHCRKERVPFTVYADLECVLRKMEPDKENASYTYQRHEVCSIGYYVENNSWFEDAANFDVSAIAPDSLTGYILEIDLEYPRHLHDTHADLPFCPMRDKPPGTRDEKLLATLYDKQRYVIHYLQQCTRHGFRITKIHRLLQFAQSPWLRDYIELNTNFRTRAKNDFEKNLYKLINNAVWDKLPEHVKADSEVRTYCRCDEHYNQPWQRTHIDGLASKIRDCSEYQHRAEVC</sequence>
<dbReference type="EMBL" id="KQ982623">
    <property type="protein sequence ID" value="KYQ53702.1"/>
    <property type="molecule type" value="Genomic_DNA"/>
</dbReference>
<accession>A0A151X0F5</accession>
<name>A0A151X0F5_9HYME</name>
<dbReference type="GO" id="GO:0071897">
    <property type="term" value="P:DNA biosynthetic process"/>
    <property type="evidence" value="ECO:0007669"/>
    <property type="project" value="UniProtKB-ARBA"/>
</dbReference>
<dbReference type="STRING" id="64791.A0A151X0F5"/>
<keyword evidence="3" id="KW-1185">Reference proteome</keyword>
<evidence type="ECO:0000313" key="2">
    <source>
        <dbReference type="EMBL" id="KYQ53702.1"/>
    </source>
</evidence>
<dbReference type="PANTHER" id="PTHR31511">
    <property type="entry name" value="PROTEIN CBG23764"/>
    <property type="match status" value="1"/>
</dbReference>
<keyword evidence="1" id="KW-0472">Membrane</keyword>
<keyword evidence="1" id="KW-0812">Transmembrane</keyword>
<dbReference type="AlphaFoldDB" id="A0A151X0F5"/>
<organism evidence="2 3">
    <name type="scientific">Mycetomoellerius zeteki</name>
    <dbReference type="NCBI Taxonomy" id="64791"/>
    <lineage>
        <taxon>Eukaryota</taxon>
        <taxon>Metazoa</taxon>
        <taxon>Ecdysozoa</taxon>
        <taxon>Arthropoda</taxon>
        <taxon>Hexapoda</taxon>
        <taxon>Insecta</taxon>
        <taxon>Pterygota</taxon>
        <taxon>Neoptera</taxon>
        <taxon>Endopterygota</taxon>
        <taxon>Hymenoptera</taxon>
        <taxon>Apocrita</taxon>
        <taxon>Aculeata</taxon>
        <taxon>Formicoidea</taxon>
        <taxon>Formicidae</taxon>
        <taxon>Myrmicinae</taxon>
        <taxon>Mycetomoellerius</taxon>
    </lineage>
</organism>
<keyword evidence="1" id="KW-1133">Transmembrane helix</keyword>
<dbReference type="InterPro" id="IPR043502">
    <property type="entry name" value="DNA/RNA_pol_sf"/>
</dbReference>